<protein>
    <submittedName>
        <fullName evidence="4">Flavodoxin family protein</fullName>
    </submittedName>
</protein>
<comment type="caution">
    <text evidence="4">The sequence shown here is derived from an EMBL/GenBank/DDBJ whole genome shotgun (WGS) entry which is preliminary data.</text>
</comment>
<keyword evidence="5" id="KW-1185">Reference proteome</keyword>
<dbReference type="EMBL" id="JBEXZR010000003">
    <property type="protein sequence ID" value="MEU0706911.1"/>
    <property type="molecule type" value="Genomic_DNA"/>
</dbReference>
<proteinExistence type="predicted"/>
<dbReference type="SUPFAM" id="SSF52218">
    <property type="entry name" value="Flavoproteins"/>
    <property type="match status" value="1"/>
</dbReference>
<dbReference type="InterPro" id="IPR051796">
    <property type="entry name" value="ISF_SsuE-like"/>
</dbReference>
<organism evidence="4 5">
    <name type="scientific">Streptomyces lavendulocolor</name>
    <dbReference type="NCBI Taxonomy" id="67316"/>
    <lineage>
        <taxon>Bacteria</taxon>
        <taxon>Bacillati</taxon>
        <taxon>Actinomycetota</taxon>
        <taxon>Actinomycetes</taxon>
        <taxon>Kitasatosporales</taxon>
        <taxon>Streptomycetaceae</taxon>
        <taxon>Streptomyces</taxon>
    </lineage>
</organism>
<reference evidence="4 5" key="1">
    <citation type="submission" date="2024-06" db="EMBL/GenBank/DDBJ databases">
        <title>The Natural Products Discovery Center: Release of the First 8490 Sequenced Strains for Exploring Actinobacteria Biosynthetic Diversity.</title>
        <authorList>
            <person name="Kalkreuter E."/>
            <person name="Kautsar S.A."/>
            <person name="Yang D."/>
            <person name="Bader C.D."/>
            <person name="Teijaro C.N."/>
            <person name="Fluegel L."/>
            <person name="Davis C.M."/>
            <person name="Simpson J.R."/>
            <person name="Lauterbach L."/>
            <person name="Steele A.D."/>
            <person name="Gui C."/>
            <person name="Meng S."/>
            <person name="Li G."/>
            <person name="Viehrig K."/>
            <person name="Ye F."/>
            <person name="Su P."/>
            <person name="Kiefer A.F."/>
            <person name="Nichols A."/>
            <person name="Cepeda A.J."/>
            <person name="Yan W."/>
            <person name="Fan B."/>
            <person name="Jiang Y."/>
            <person name="Adhikari A."/>
            <person name="Zheng C.-J."/>
            <person name="Schuster L."/>
            <person name="Cowan T.M."/>
            <person name="Smanski M.J."/>
            <person name="Chevrette M.G."/>
            <person name="De Carvalho L.P.S."/>
            <person name="Shen B."/>
        </authorList>
    </citation>
    <scope>NUCLEOTIDE SEQUENCE [LARGE SCALE GENOMIC DNA]</scope>
    <source>
        <strain evidence="4 5">NPDC006337</strain>
    </source>
</reference>
<feature type="domain" description="NADPH-dependent FMN reductase-like" evidence="3">
    <location>
        <begin position="18"/>
        <end position="169"/>
    </location>
</feature>
<keyword evidence="1" id="KW-0285">Flavoprotein</keyword>
<evidence type="ECO:0000259" key="3">
    <source>
        <dbReference type="Pfam" id="PF03358"/>
    </source>
</evidence>
<dbReference type="GeneID" id="300119921"/>
<evidence type="ECO:0000256" key="1">
    <source>
        <dbReference type="ARBA" id="ARBA00022630"/>
    </source>
</evidence>
<keyword evidence="2" id="KW-0288">FMN</keyword>
<evidence type="ECO:0000313" key="5">
    <source>
        <dbReference type="Proteomes" id="UP001550378"/>
    </source>
</evidence>
<evidence type="ECO:0000256" key="2">
    <source>
        <dbReference type="ARBA" id="ARBA00022643"/>
    </source>
</evidence>
<gene>
    <name evidence="4" type="ORF">ABZ508_05950</name>
</gene>
<dbReference type="Proteomes" id="UP001550378">
    <property type="component" value="Unassembled WGS sequence"/>
</dbReference>
<evidence type="ECO:0000313" key="4">
    <source>
        <dbReference type="EMBL" id="MEU0706911.1"/>
    </source>
</evidence>
<dbReference type="Gene3D" id="3.40.50.360">
    <property type="match status" value="1"/>
</dbReference>
<dbReference type="RefSeq" id="WP_344420360.1">
    <property type="nucleotide sequence ID" value="NZ_BAAASF010000001.1"/>
</dbReference>
<sequence length="230" mass="24667">MGIQPHDSHSHSHGPWATIAALNGSERPDGLTGRVLRVLAGAAAEHGVHLDVIPLAEYDITPCGPCGDCNLRPLPCALDDDTPALVDRLIRADGVLYAAPVHGFGLAGVMQNFIERAGVGHLRFERPLANKVAGVVVTGRRYSHDRVYGQLVDNVLLNRMILAGAGFPAFIHDQFAPGEDHEGMTAARALIDRMVDMLRVLLLPHGGREDTARLLSLPRNERAGLLTPVG</sequence>
<accession>A0ABV2W187</accession>
<dbReference type="PANTHER" id="PTHR43278">
    <property type="entry name" value="NAD(P)H-DEPENDENT FMN-CONTAINING OXIDOREDUCTASE YWQN-RELATED"/>
    <property type="match status" value="1"/>
</dbReference>
<dbReference type="InterPro" id="IPR005025">
    <property type="entry name" value="FMN_Rdtase-like_dom"/>
</dbReference>
<dbReference type="Pfam" id="PF03358">
    <property type="entry name" value="FMN_red"/>
    <property type="match status" value="1"/>
</dbReference>
<name>A0ABV2W187_9ACTN</name>
<dbReference type="InterPro" id="IPR029039">
    <property type="entry name" value="Flavoprotein-like_sf"/>
</dbReference>
<dbReference type="PANTHER" id="PTHR43278:SF4">
    <property type="entry name" value="NAD(P)H-DEPENDENT FMN-CONTAINING OXIDOREDUCTASE YWQN-RELATED"/>
    <property type="match status" value="1"/>
</dbReference>